<dbReference type="EMBL" id="JASCZI010060823">
    <property type="protein sequence ID" value="MED6136223.1"/>
    <property type="molecule type" value="Genomic_DNA"/>
</dbReference>
<comment type="caution">
    <text evidence="2">The sequence shown here is derived from an EMBL/GenBank/DDBJ whole genome shotgun (WGS) entry which is preliminary data.</text>
</comment>
<protein>
    <submittedName>
        <fullName evidence="2">Uncharacterized protein</fullName>
    </submittedName>
</protein>
<name>A0ABU6SKA6_9FABA</name>
<dbReference type="Proteomes" id="UP001341840">
    <property type="component" value="Unassembled WGS sequence"/>
</dbReference>
<reference evidence="2 3" key="1">
    <citation type="journal article" date="2023" name="Plants (Basel)">
        <title>Bridging the Gap: Combining Genomics and Transcriptomics Approaches to Understand Stylosanthes scabra, an Orphan Legume from the Brazilian Caatinga.</title>
        <authorList>
            <person name="Ferreira-Neto J.R.C."/>
            <person name="da Silva M.D."/>
            <person name="Binneck E."/>
            <person name="de Melo N.F."/>
            <person name="da Silva R.H."/>
            <person name="de Melo A.L.T.M."/>
            <person name="Pandolfi V."/>
            <person name="Bustamante F.O."/>
            <person name="Brasileiro-Vidal A.C."/>
            <person name="Benko-Iseppon A.M."/>
        </authorList>
    </citation>
    <scope>NUCLEOTIDE SEQUENCE [LARGE SCALE GENOMIC DNA]</scope>
    <source>
        <tissue evidence="2">Leaves</tissue>
    </source>
</reference>
<keyword evidence="1" id="KW-0175">Coiled coil</keyword>
<feature type="coiled-coil region" evidence="1">
    <location>
        <begin position="71"/>
        <end position="98"/>
    </location>
</feature>
<evidence type="ECO:0000313" key="2">
    <source>
        <dbReference type="EMBL" id="MED6136223.1"/>
    </source>
</evidence>
<feature type="coiled-coil region" evidence="1">
    <location>
        <begin position="134"/>
        <end position="161"/>
    </location>
</feature>
<evidence type="ECO:0000256" key="1">
    <source>
        <dbReference type="SAM" id="Coils"/>
    </source>
</evidence>
<sequence>MTHGLTDFDFTYGIPNTVSKVKEIIFDWKDVRRVKVAYLHGILLLDIHHGKQIEEKGSRLLGEKFDWSSRFDKATDEMAELRKKTALLEEHLTRMKEKYRLMETLLQRRDQALKLYGSEIEVLHQDIRDKNHMLRVNNDLIALLESENAKLQNNVADFAATNEKWSKLYTTLEQGADCLLKDIRDVIFQARK</sequence>
<keyword evidence="3" id="KW-1185">Reference proteome</keyword>
<gene>
    <name evidence="2" type="ORF">PIB30_054042</name>
</gene>
<evidence type="ECO:0000313" key="3">
    <source>
        <dbReference type="Proteomes" id="UP001341840"/>
    </source>
</evidence>
<organism evidence="2 3">
    <name type="scientific">Stylosanthes scabra</name>
    <dbReference type="NCBI Taxonomy" id="79078"/>
    <lineage>
        <taxon>Eukaryota</taxon>
        <taxon>Viridiplantae</taxon>
        <taxon>Streptophyta</taxon>
        <taxon>Embryophyta</taxon>
        <taxon>Tracheophyta</taxon>
        <taxon>Spermatophyta</taxon>
        <taxon>Magnoliopsida</taxon>
        <taxon>eudicotyledons</taxon>
        <taxon>Gunneridae</taxon>
        <taxon>Pentapetalae</taxon>
        <taxon>rosids</taxon>
        <taxon>fabids</taxon>
        <taxon>Fabales</taxon>
        <taxon>Fabaceae</taxon>
        <taxon>Papilionoideae</taxon>
        <taxon>50 kb inversion clade</taxon>
        <taxon>dalbergioids sensu lato</taxon>
        <taxon>Dalbergieae</taxon>
        <taxon>Pterocarpus clade</taxon>
        <taxon>Stylosanthes</taxon>
    </lineage>
</organism>
<proteinExistence type="predicted"/>
<accession>A0ABU6SKA6</accession>